<dbReference type="Gene3D" id="3.40.50.880">
    <property type="match status" value="1"/>
</dbReference>
<proteinExistence type="predicted"/>
<dbReference type="SUPFAM" id="SSF52317">
    <property type="entry name" value="Class I glutamine amidotransferase-like"/>
    <property type="match status" value="1"/>
</dbReference>
<evidence type="ECO:0000313" key="3">
    <source>
        <dbReference type="Proteomes" id="UP000268007"/>
    </source>
</evidence>
<evidence type="ECO:0000313" key="2">
    <source>
        <dbReference type="EMBL" id="RKR82461.1"/>
    </source>
</evidence>
<comment type="caution">
    <text evidence="2">The sequence shown here is derived from an EMBL/GenBank/DDBJ whole genome shotgun (WGS) entry which is preliminary data.</text>
</comment>
<organism evidence="2 3">
    <name type="scientific">Mucilaginibacter gracilis</name>
    <dbReference type="NCBI Taxonomy" id="423350"/>
    <lineage>
        <taxon>Bacteria</taxon>
        <taxon>Pseudomonadati</taxon>
        <taxon>Bacteroidota</taxon>
        <taxon>Sphingobacteriia</taxon>
        <taxon>Sphingobacteriales</taxon>
        <taxon>Sphingobacteriaceae</taxon>
        <taxon>Mucilaginibacter</taxon>
    </lineage>
</organism>
<evidence type="ECO:0000256" key="1">
    <source>
        <dbReference type="SAM" id="SignalP"/>
    </source>
</evidence>
<accession>A0A495J1F5</accession>
<keyword evidence="3" id="KW-1185">Reference proteome</keyword>
<name>A0A495J1F5_9SPHI</name>
<evidence type="ECO:0008006" key="4">
    <source>
        <dbReference type="Google" id="ProtNLM"/>
    </source>
</evidence>
<dbReference type="OrthoDB" id="6381507at2"/>
<reference evidence="2 3" key="1">
    <citation type="submission" date="2018-10" db="EMBL/GenBank/DDBJ databases">
        <title>Genomic Encyclopedia of Archaeal and Bacterial Type Strains, Phase II (KMG-II): from individual species to whole genera.</title>
        <authorList>
            <person name="Goeker M."/>
        </authorList>
    </citation>
    <scope>NUCLEOTIDE SEQUENCE [LARGE SCALE GENOMIC DNA]</scope>
    <source>
        <strain evidence="2 3">DSM 18602</strain>
    </source>
</reference>
<keyword evidence="1" id="KW-0732">Signal</keyword>
<dbReference type="Proteomes" id="UP000268007">
    <property type="component" value="Unassembled WGS sequence"/>
</dbReference>
<feature type="signal peptide" evidence="1">
    <location>
        <begin position="1"/>
        <end position="23"/>
    </location>
</feature>
<feature type="chain" id="PRO_5019714298" description="Unsaturated rhamnogalacturonyl hydrolase" evidence="1">
    <location>
        <begin position="24"/>
        <end position="262"/>
    </location>
</feature>
<gene>
    <name evidence="2" type="ORF">BDD43_2641</name>
</gene>
<protein>
    <recommendedName>
        <fullName evidence="4">Unsaturated rhamnogalacturonyl hydrolase</fullName>
    </recommendedName>
</protein>
<dbReference type="RefSeq" id="WP_121198060.1">
    <property type="nucleotide sequence ID" value="NZ_RBKU01000001.1"/>
</dbReference>
<dbReference type="InterPro" id="IPR029062">
    <property type="entry name" value="Class_I_gatase-like"/>
</dbReference>
<sequence>MKKIKSALFVALAAGLGISSARAQTVVTLDYFFNHEFRKTPAGEMERFHYMWDEKDLSGYSNWGDAFVKNGGILKTLEVAPSAQSLKGSNIYIVVDPDNKKETAKPNDIEEPHVKAIANWVKAGGVLVILANDSANVNLPGTNKLAKAFGLHFNDDLQNHVIGNNIAAGTLIIPDNDPIFKTAKKVYLKDMASITLSGKAHAAYTKNGAVLMATVQYGKGVVFAVGDPWLYNEYTNGQLPADYDNDKAAYDLAKWLIEQTKR</sequence>
<dbReference type="EMBL" id="RBKU01000001">
    <property type="protein sequence ID" value="RKR82461.1"/>
    <property type="molecule type" value="Genomic_DNA"/>
</dbReference>
<dbReference type="AlphaFoldDB" id="A0A495J1F5"/>